<gene>
    <name evidence="2" type="ORF">CWR45_18150</name>
</gene>
<protein>
    <submittedName>
        <fullName evidence="2">Uncharacterized protein</fullName>
    </submittedName>
</protein>
<feature type="region of interest" description="Disordered" evidence="1">
    <location>
        <begin position="35"/>
        <end position="63"/>
    </location>
</feature>
<evidence type="ECO:0000313" key="2">
    <source>
        <dbReference type="EMBL" id="RDW15695.1"/>
    </source>
</evidence>
<keyword evidence="3" id="KW-1185">Reference proteome</keyword>
<reference evidence="3" key="1">
    <citation type="submission" date="2017-11" db="EMBL/GenBank/DDBJ databases">
        <authorList>
            <person name="Zhu W."/>
        </authorList>
    </citation>
    <scope>NUCLEOTIDE SEQUENCE [LARGE SCALE GENOMIC DNA]</scope>
    <source>
        <strain evidence="3">CAU 1051</strain>
    </source>
</reference>
<comment type="caution">
    <text evidence="2">The sequence shown here is derived from an EMBL/GenBank/DDBJ whole genome shotgun (WGS) entry which is preliminary data.</text>
</comment>
<accession>A0A3D8PKI0</accession>
<organism evidence="2 3">
    <name type="scientific">Oceanobacillus chungangensis</name>
    <dbReference type="NCBI Taxonomy" id="1229152"/>
    <lineage>
        <taxon>Bacteria</taxon>
        <taxon>Bacillati</taxon>
        <taxon>Bacillota</taxon>
        <taxon>Bacilli</taxon>
        <taxon>Bacillales</taxon>
        <taxon>Bacillaceae</taxon>
        <taxon>Oceanobacillus</taxon>
    </lineage>
</organism>
<feature type="compositionally biased region" description="Basic residues" evidence="1">
    <location>
        <begin position="52"/>
        <end position="63"/>
    </location>
</feature>
<proteinExistence type="predicted"/>
<evidence type="ECO:0000256" key="1">
    <source>
        <dbReference type="SAM" id="MobiDB-lite"/>
    </source>
</evidence>
<evidence type="ECO:0000313" key="3">
    <source>
        <dbReference type="Proteomes" id="UP000256520"/>
    </source>
</evidence>
<dbReference type="AlphaFoldDB" id="A0A3D8PKI0"/>
<dbReference type="Proteomes" id="UP000256520">
    <property type="component" value="Unassembled WGS sequence"/>
</dbReference>
<dbReference type="EMBL" id="PIOD01000025">
    <property type="protein sequence ID" value="RDW15695.1"/>
    <property type="molecule type" value="Genomic_DNA"/>
</dbReference>
<sequence>MIEQFPSHLISCRKMIAIAKSLAEEIREDSCGRKGLGETSKCAAQEGSPAPRGKRSVFLKRAA</sequence>
<name>A0A3D8PKI0_9BACI</name>